<evidence type="ECO:0000313" key="2">
    <source>
        <dbReference type="Proteomes" id="UP001374535"/>
    </source>
</evidence>
<protein>
    <submittedName>
        <fullName evidence="1">Uncharacterized protein</fullName>
    </submittedName>
</protein>
<sequence length="137" mass="15805">MERDLRQKLLSEERRKDEEEEELSLWKRFWIESKLMWVVAAPAICTRFSTFGLNVISQSFVGHIGSRELAAFALVYTVLIRDGECIVNTLWASIWCKRIQHDGSVSPKIMDSFVHNCTVSSSGIHLHQPTFNALRPR</sequence>
<dbReference type="EMBL" id="CP144695">
    <property type="protein sequence ID" value="WVZ08952.1"/>
    <property type="molecule type" value="Genomic_DNA"/>
</dbReference>
<accession>A0AAQ3NFZ2</accession>
<dbReference type="AlphaFoldDB" id="A0AAQ3NFZ2"/>
<organism evidence="1 2">
    <name type="scientific">Vigna mungo</name>
    <name type="common">Black gram</name>
    <name type="synonym">Phaseolus mungo</name>
    <dbReference type="NCBI Taxonomy" id="3915"/>
    <lineage>
        <taxon>Eukaryota</taxon>
        <taxon>Viridiplantae</taxon>
        <taxon>Streptophyta</taxon>
        <taxon>Embryophyta</taxon>
        <taxon>Tracheophyta</taxon>
        <taxon>Spermatophyta</taxon>
        <taxon>Magnoliopsida</taxon>
        <taxon>eudicotyledons</taxon>
        <taxon>Gunneridae</taxon>
        <taxon>Pentapetalae</taxon>
        <taxon>rosids</taxon>
        <taxon>fabids</taxon>
        <taxon>Fabales</taxon>
        <taxon>Fabaceae</taxon>
        <taxon>Papilionoideae</taxon>
        <taxon>50 kb inversion clade</taxon>
        <taxon>NPAAA clade</taxon>
        <taxon>indigoferoid/millettioid clade</taxon>
        <taxon>Phaseoleae</taxon>
        <taxon>Vigna</taxon>
    </lineage>
</organism>
<name>A0AAQ3NFZ2_VIGMU</name>
<reference evidence="1 2" key="1">
    <citation type="journal article" date="2023" name="Life. Sci Alliance">
        <title>Evolutionary insights into 3D genome organization and epigenetic landscape of Vigna mungo.</title>
        <authorList>
            <person name="Junaid A."/>
            <person name="Singh B."/>
            <person name="Bhatia S."/>
        </authorList>
    </citation>
    <scope>NUCLEOTIDE SEQUENCE [LARGE SCALE GENOMIC DNA]</scope>
    <source>
        <strain evidence="1">Urdbean</strain>
    </source>
</reference>
<gene>
    <name evidence="1" type="ORF">V8G54_022298</name>
</gene>
<evidence type="ECO:0000313" key="1">
    <source>
        <dbReference type="EMBL" id="WVZ08952.1"/>
    </source>
</evidence>
<dbReference type="Proteomes" id="UP001374535">
    <property type="component" value="Chromosome 6"/>
</dbReference>
<proteinExistence type="predicted"/>
<keyword evidence="2" id="KW-1185">Reference proteome</keyword>